<evidence type="ECO:0000313" key="2">
    <source>
        <dbReference type="EMBL" id="EON33757.1"/>
    </source>
</evidence>
<organism evidence="2 3">
    <name type="scientific">Gordonia terrae C-6</name>
    <dbReference type="NCBI Taxonomy" id="1316928"/>
    <lineage>
        <taxon>Bacteria</taxon>
        <taxon>Bacillati</taxon>
        <taxon>Actinomycetota</taxon>
        <taxon>Actinomycetes</taxon>
        <taxon>Mycobacteriales</taxon>
        <taxon>Gordoniaceae</taxon>
        <taxon>Gordonia</taxon>
    </lineage>
</organism>
<protein>
    <submittedName>
        <fullName evidence="2">Uncharacterized protein</fullName>
    </submittedName>
</protein>
<name>R7YCQ6_9ACTN</name>
<keyword evidence="1" id="KW-0812">Transmembrane</keyword>
<sequence length="283" mass="31882">MSLPDLILRGARWSITEHTGWTDPAVYTRYLWIYDPERFRTFKWAIPDIVLETNPLPILSFISYSPAIALAAILVGLTFPSIITRICLLWLVPLVPIVWIAGLGAIPALRLWALSIGMTCLIGAVVTCIRSREFLTQYLACQSLFTASYWPFVRELLPKSNSEEERLRMAQYSAELNARKMRYENRKNSQQDYDQFLRSEADANSQGYSSIPGSFHVGQPGMGQPTLADLIRRGPHQTTAAELAQAANITEHDASVVLRGSSARTMPEHLRSLYEEFHSPGPR</sequence>
<feature type="transmembrane region" description="Helical" evidence="1">
    <location>
        <begin position="86"/>
        <end position="106"/>
    </location>
</feature>
<evidence type="ECO:0000256" key="1">
    <source>
        <dbReference type="SAM" id="Phobius"/>
    </source>
</evidence>
<reference evidence="2 3" key="1">
    <citation type="journal article" date="2013" name="Genome Announc.">
        <title>Draft Genome Sequence of a Benzothiophene-Desulfurizing Bacterium, Gordona terrae Strain C-6.</title>
        <authorList>
            <person name="Wang W."/>
            <person name="Ma T."/>
            <person name="Ren Y."/>
            <person name="Li G."/>
        </authorList>
    </citation>
    <scope>NUCLEOTIDE SEQUENCE [LARGE SCALE GENOMIC DNA]</scope>
    <source>
        <strain evidence="2 3">C-6</strain>
    </source>
</reference>
<feature type="transmembrane region" description="Helical" evidence="1">
    <location>
        <begin position="58"/>
        <end position="79"/>
    </location>
</feature>
<evidence type="ECO:0000313" key="3">
    <source>
        <dbReference type="Proteomes" id="UP000013569"/>
    </source>
</evidence>
<proteinExistence type="predicted"/>
<comment type="caution">
    <text evidence="2">The sequence shown here is derived from an EMBL/GenBank/DDBJ whole genome shotgun (WGS) entry which is preliminary data.</text>
</comment>
<keyword evidence="1" id="KW-0472">Membrane</keyword>
<keyword evidence="1" id="KW-1133">Transmembrane helix</keyword>
<dbReference type="Proteomes" id="UP000013569">
    <property type="component" value="Unassembled WGS sequence"/>
</dbReference>
<feature type="transmembrane region" description="Helical" evidence="1">
    <location>
        <begin position="112"/>
        <end position="129"/>
    </location>
</feature>
<dbReference type="EMBL" id="AQPW01000004">
    <property type="protein sequence ID" value="EON33757.1"/>
    <property type="molecule type" value="Genomic_DNA"/>
</dbReference>
<accession>R7YCQ6</accession>
<gene>
    <name evidence="2" type="ORF">GTC6_05302</name>
</gene>
<dbReference type="AlphaFoldDB" id="R7YCQ6"/>